<dbReference type="GO" id="GO:0004497">
    <property type="term" value="F:monooxygenase activity"/>
    <property type="evidence" value="ECO:0007669"/>
    <property type="project" value="UniProtKB-KW"/>
</dbReference>
<keyword evidence="2 5" id="KW-0560">Oxidoreductase</keyword>
<name>A0A9N8W6Q4_9GLOM</name>
<dbReference type="AlphaFoldDB" id="A0A9N8W6Q4"/>
<dbReference type="PANTHER" id="PTHR46300">
    <property type="entry name" value="P450, PUTATIVE (EUROFUNG)-RELATED-RELATED"/>
    <property type="match status" value="1"/>
</dbReference>
<comment type="similarity">
    <text evidence="5">Belongs to the cytochrome P450 family.</text>
</comment>
<dbReference type="Gene3D" id="1.10.630.10">
    <property type="entry name" value="Cytochrome P450"/>
    <property type="match status" value="1"/>
</dbReference>
<dbReference type="SUPFAM" id="SSF48264">
    <property type="entry name" value="Cytochrome P450"/>
    <property type="match status" value="1"/>
</dbReference>
<dbReference type="GO" id="GO:0005506">
    <property type="term" value="F:iron ion binding"/>
    <property type="evidence" value="ECO:0007669"/>
    <property type="project" value="InterPro"/>
</dbReference>
<dbReference type="OrthoDB" id="1103324at2759"/>
<evidence type="ECO:0000256" key="3">
    <source>
        <dbReference type="ARBA" id="ARBA00023004"/>
    </source>
</evidence>
<reference evidence="6" key="1">
    <citation type="submission" date="2021-06" db="EMBL/GenBank/DDBJ databases">
        <authorList>
            <person name="Kallberg Y."/>
            <person name="Tangrot J."/>
            <person name="Rosling A."/>
        </authorList>
    </citation>
    <scope>NUCLEOTIDE SEQUENCE</scope>
    <source>
        <strain evidence="6">CL551</strain>
    </source>
</reference>
<dbReference type="GO" id="GO:0020037">
    <property type="term" value="F:heme binding"/>
    <property type="evidence" value="ECO:0007669"/>
    <property type="project" value="InterPro"/>
</dbReference>
<gene>
    <name evidence="6" type="ORF">AMORRO_LOCUS1936</name>
</gene>
<keyword evidence="7" id="KW-1185">Reference proteome</keyword>
<accession>A0A9N8W6Q4</accession>
<feature type="binding site" description="axial binding residue" evidence="4">
    <location>
        <position position="444"/>
    </location>
    <ligand>
        <name>heme</name>
        <dbReference type="ChEBI" id="CHEBI:30413"/>
    </ligand>
    <ligandPart>
        <name>Fe</name>
        <dbReference type="ChEBI" id="CHEBI:18248"/>
    </ligandPart>
</feature>
<dbReference type="GO" id="GO:0016705">
    <property type="term" value="F:oxidoreductase activity, acting on paired donors, with incorporation or reduction of molecular oxygen"/>
    <property type="evidence" value="ECO:0007669"/>
    <property type="project" value="InterPro"/>
</dbReference>
<dbReference type="PRINTS" id="PR00463">
    <property type="entry name" value="EP450I"/>
</dbReference>
<dbReference type="PROSITE" id="PS00086">
    <property type="entry name" value="CYTOCHROME_P450"/>
    <property type="match status" value="1"/>
</dbReference>
<keyword evidence="5" id="KW-0503">Monooxygenase</keyword>
<sequence>MIFYVILIISLAYACILLRRNRHKSLRALPTPPGSRFFFGHYGNLGPKPHETFTRWKEELGSDIYSIKMGQTNWVILNSDKAIGELIQKRGAIYSSRQDSELIFRILSRGKSFGSSPYNDHYRKLRAIVARLLSVHKIASFFPIIDTCTRDLLRDLLYIPNKEQGELSKGLAIFPRSYIRRTTMNIIMNILFGRKTKGINDPMFKRIDKLVMRVSELASISGRSMDFFPILRYVPNYSQKKEAYALRDETESAYDGLFQEIKNDKNKNPCFIRDLWERREKEGLDELDVIHLSSNLIFAGTDTVSGSITWLLAVLANNPQIQAEAHQELDKIVGRTRLPNYSDTLALPYTRSIIREGQRYCPPTFAAVPHYIEQDDEYMGYHIPKDSFVIINNHATSFDPTRHPNPYVFDPKRWLNVNLTSAALANGPQEKRDHFSFGGGRRTCVGINLAECELFVILSRLLWAFNIENASPLGKDNQPMPIDLGKAIVGLTLWPMEYHVRFLPRGDWVKSLLIDEIVRNP</sequence>
<dbReference type="InterPro" id="IPR036396">
    <property type="entry name" value="Cyt_P450_sf"/>
</dbReference>
<dbReference type="InterPro" id="IPR050364">
    <property type="entry name" value="Cytochrome_P450_fung"/>
</dbReference>
<dbReference type="InterPro" id="IPR017972">
    <property type="entry name" value="Cyt_P450_CS"/>
</dbReference>
<protein>
    <submittedName>
        <fullName evidence="6">1406_t:CDS:1</fullName>
    </submittedName>
</protein>
<evidence type="ECO:0000256" key="1">
    <source>
        <dbReference type="ARBA" id="ARBA00022723"/>
    </source>
</evidence>
<comment type="cofactor">
    <cofactor evidence="4">
        <name>heme</name>
        <dbReference type="ChEBI" id="CHEBI:30413"/>
    </cofactor>
</comment>
<evidence type="ECO:0000313" key="7">
    <source>
        <dbReference type="Proteomes" id="UP000789342"/>
    </source>
</evidence>
<keyword evidence="4 5" id="KW-0349">Heme</keyword>
<dbReference type="Pfam" id="PF00067">
    <property type="entry name" value="p450"/>
    <property type="match status" value="1"/>
</dbReference>
<proteinExistence type="inferred from homology"/>
<evidence type="ECO:0000256" key="5">
    <source>
        <dbReference type="RuleBase" id="RU000461"/>
    </source>
</evidence>
<evidence type="ECO:0000313" key="6">
    <source>
        <dbReference type="EMBL" id="CAG8472801.1"/>
    </source>
</evidence>
<comment type="caution">
    <text evidence="6">The sequence shown here is derived from an EMBL/GenBank/DDBJ whole genome shotgun (WGS) entry which is preliminary data.</text>
</comment>
<dbReference type="EMBL" id="CAJVPV010000759">
    <property type="protein sequence ID" value="CAG8472801.1"/>
    <property type="molecule type" value="Genomic_DNA"/>
</dbReference>
<organism evidence="6 7">
    <name type="scientific">Acaulospora morrowiae</name>
    <dbReference type="NCBI Taxonomy" id="94023"/>
    <lineage>
        <taxon>Eukaryota</taxon>
        <taxon>Fungi</taxon>
        <taxon>Fungi incertae sedis</taxon>
        <taxon>Mucoromycota</taxon>
        <taxon>Glomeromycotina</taxon>
        <taxon>Glomeromycetes</taxon>
        <taxon>Diversisporales</taxon>
        <taxon>Acaulosporaceae</taxon>
        <taxon>Acaulospora</taxon>
    </lineage>
</organism>
<dbReference type="PANTHER" id="PTHR46300:SF11">
    <property type="entry name" value="OXIDOREDUCTASE, PUTATIVE-RELATED"/>
    <property type="match status" value="1"/>
</dbReference>
<dbReference type="Proteomes" id="UP000789342">
    <property type="component" value="Unassembled WGS sequence"/>
</dbReference>
<dbReference type="InterPro" id="IPR001128">
    <property type="entry name" value="Cyt_P450"/>
</dbReference>
<keyword evidence="3 4" id="KW-0408">Iron</keyword>
<dbReference type="PRINTS" id="PR00385">
    <property type="entry name" value="P450"/>
</dbReference>
<dbReference type="InterPro" id="IPR002401">
    <property type="entry name" value="Cyt_P450_E_grp-I"/>
</dbReference>
<evidence type="ECO:0000256" key="2">
    <source>
        <dbReference type="ARBA" id="ARBA00023002"/>
    </source>
</evidence>
<keyword evidence="1 4" id="KW-0479">Metal-binding</keyword>
<evidence type="ECO:0000256" key="4">
    <source>
        <dbReference type="PIRSR" id="PIRSR602401-1"/>
    </source>
</evidence>